<dbReference type="Gene3D" id="1.20.1270.60">
    <property type="entry name" value="Arfaptin homology (AH) domain/BAR domain"/>
    <property type="match status" value="1"/>
</dbReference>
<protein>
    <recommendedName>
        <fullName evidence="1">BAR domain-containing protein</fullName>
    </recommendedName>
</protein>
<evidence type="ECO:0000313" key="2">
    <source>
        <dbReference type="EMBL" id="CRZ10137.1"/>
    </source>
</evidence>
<accession>A0A0H5R8U1</accession>
<proteinExistence type="predicted"/>
<dbReference type="Pfam" id="PF03114">
    <property type="entry name" value="BAR"/>
    <property type="match status" value="1"/>
</dbReference>
<reference evidence="2" key="1">
    <citation type="submission" date="2015-04" db="EMBL/GenBank/DDBJ databases">
        <title>The genome sequence of the plant pathogenic Rhizarian Plasmodiophora brassicae reveals insights in its biotrophic life cycle and the origin of chitin synthesis.</title>
        <authorList>
            <person name="Schwelm A."/>
            <person name="Fogelqvist J."/>
            <person name="Knaust A."/>
            <person name="Julke S."/>
            <person name="Lilja T."/>
            <person name="Dhandapani V."/>
            <person name="Bonilla-Rosso G."/>
            <person name="Karlsson M."/>
            <person name="Shevchenko A."/>
            <person name="Choi S.R."/>
            <person name="Kim H.G."/>
            <person name="Park J.Y."/>
            <person name="Lim Y.P."/>
            <person name="Ludwig-Muller J."/>
            <person name="Dixelius C."/>
        </authorList>
    </citation>
    <scope>NUCLEOTIDE SEQUENCE</scope>
    <source>
        <tissue evidence="2">Potato root galls</tissue>
    </source>
</reference>
<organism evidence="2">
    <name type="scientific">Spongospora subterranea</name>
    <dbReference type="NCBI Taxonomy" id="70186"/>
    <lineage>
        <taxon>Eukaryota</taxon>
        <taxon>Sar</taxon>
        <taxon>Rhizaria</taxon>
        <taxon>Endomyxa</taxon>
        <taxon>Phytomyxea</taxon>
        <taxon>Plasmodiophorida</taxon>
        <taxon>Plasmodiophoridae</taxon>
        <taxon>Spongospora</taxon>
    </lineage>
</organism>
<dbReference type="GO" id="GO:0005737">
    <property type="term" value="C:cytoplasm"/>
    <property type="evidence" value="ECO:0007669"/>
    <property type="project" value="InterPro"/>
</dbReference>
<name>A0A0H5R8U1_9EUKA</name>
<dbReference type="SUPFAM" id="SSF103657">
    <property type="entry name" value="BAR/IMD domain-like"/>
    <property type="match status" value="1"/>
</dbReference>
<dbReference type="EMBL" id="HACM01009695">
    <property type="protein sequence ID" value="CRZ10137.1"/>
    <property type="molecule type" value="Transcribed_RNA"/>
</dbReference>
<dbReference type="InterPro" id="IPR004148">
    <property type="entry name" value="BAR_dom"/>
</dbReference>
<feature type="domain" description="BAR" evidence="1">
    <location>
        <begin position="2"/>
        <end position="208"/>
    </location>
</feature>
<dbReference type="InterPro" id="IPR027267">
    <property type="entry name" value="AH/BAR_dom_sf"/>
</dbReference>
<dbReference type="AlphaFoldDB" id="A0A0H5R8U1"/>
<sequence>MTSTFSIAKQKALELFGQVAITNDAVYSSLRTNITLLCETVNGLRDRVSGLVTQYQEVVSLSCDMSRAIHGLYDGSGQQLETASSANASNKKHLRDELLPAIKAAIQDKVINDIEAWATELDSLQSKMNSREECRVRLDHFKSKIIKVRASRDQYLQRGRTFPRKEADKLERNERKLENARLEFQGVNETCCDLMQTVWNRRFSNLNTVFINLIHCEENLSALVNASAHACVEPIRSTWVPSLAVKDPGKGNTNRVLSIENGEAQKKQPNVFELFGATPPIITEPTTPTPPVRQPGSSDVWDMFPTTAVNAGAMEPFANTGPDNFTSEDPFTSFKAEPVTNSLTLSTESRQQCKSNGNIRDELFADWPI</sequence>
<evidence type="ECO:0000259" key="1">
    <source>
        <dbReference type="Pfam" id="PF03114"/>
    </source>
</evidence>